<proteinExistence type="predicted"/>
<dbReference type="OrthoDB" id="386801at2759"/>
<gene>
    <name evidence="1" type="ORF">PGO_100270</name>
</gene>
<dbReference type="EMBL" id="BDQF01000011">
    <property type="protein sequence ID" value="GAW81273.1"/>
    <property type="molecule type" value="Genomic_DNA"/>
</dbReference>
<sequence>MINDEDLSLESFKRLKDLEEKINGKTENNEKKKETDNNVKSFMKLKLLENSLPQIVKKKLKSMKIDNMKDLKKLTVTKKKKFFVKILENKDLKRQKKKK</sequence>
<accession>A0A1Y1JLJ5</accession>
<dbReference type="Proteomes" id="UP000195521">
    <property type="component" value="Unassembled WGS sequence"/>
</dbReference>
<evidence type="ECO:0000313" key="1">
    <source>
        <dbReference type="EMBL" id="GAW81273.1"/>
    </source>
</evidence>
<protein>
    <submittedName>
        <fullName evidence="1">Uncharacterized protein</fullName>
    </submittedName>
</protein>
<organism evidence="1 2">
    <name type="scientific">Plasmodium gonderi</name>
    <dbReference type="NCBI Taxonomy" id="77519"/>
    <lineage>
        <taxon>Eukaryota</taxon>
        <taxon>Sar</taxon>
        <taxon>Alveolata</taxon>
        <taxon>Apicomplexa</taxon>
        <taxon>Aconoidasida</taxon>
        <taxon>Haemosporida</taxon>
        <taxon>Plasmodiidae</taxon>
        <taxon>Plasmodium</taxon>
        <taxon>Plasmodium (Plasmodium)</taxon>
    </lineage>
</organism>
<evidence type="ECO:0000313" key="2">
    <source>
        <dbReference type="Proteomes" id="UP000195521"/>
    </source>
</evidence>
<dbReference type="RefSeq" id="XP_028543862.1">
    <property type="nucleotide sequence ID" value="XM_028688061.1"/>
</dbReference>
<comment type="caution">
    <text evidence="1">The sequence shown here is derived from an EMBL/GenBank/DDBJ whole genome shotgun (WGS) entry which is preliminary data.</text>
</comment>
<dbReference type="GeneID" id="39747993"/>
<dbReference type="AlphaFoldDB" id="A0A1Y1JLJ5"/>
<reference evidence="2" key="1">
    <citation type="submission" date="2017-04" db="EMBL/GenBank/DDBJ databases">
        <title>Plasmodium gonderi genome.</title>
        <authorList>
            <person name="Arisue N."/>
            <person name="Honma H."/>
            <person name="Kawai S."/>
            <person name="Tougan T."/>
            <person name="Tanabe K."/>
            <person name="Horii T."/>
        </authorList>
    </citation>
    <scope>NUCLEOTIDE SEQUENCE [LARGE SCALE GENOMIC DNA]</scope>
    <source>
        <strain evidence="2">ATCC 30045</strain>
    </source>
</reference>
<keyword evidence="2" id="KW-1185">Reference proteome</keyword>
<dbReference type="OMA" id="RTMKIND"/>
<name>A0A1Y1JLJ5_PLAGO</name>